<evidence type="ECO:0000313" key="6">
    <source>
        <dbReference type="Proteomes" id="UP000326570"/>
    </source>
</evidence>
<keyword evidence="6" id="KW-1185">Reference proteome</keyword>
<feature type="coiled-coil region" evidence="2">
    <location>
        <begin position="439"/>
        <end position="474"/>
    </location>
</feature>
<accession>A0A5N1J6G5</accession>
<gene>
    <name evidence="2 5" type="primary">bshC</name>
    <name evidence="5" type="ORF">F0P94_08065</name>
</gene>
<evidence type="ECO:0000256" key="2">
    <source>
        <dbReference type="HAMAP-Rule" id="MF_01867"/>
    </source>
</evidence>
<keyword evidence="1 2" id="KW-0436">Ligase</keyword>
<dbReference type="Proteomes" id="UP000326570">
    <property type="component" value="Unassembled WGS sequence"/>
</dbReference>
<comment type="caution">
    <text evidence="5">The sequence shown here is derived from an EMBL/GenBank/DDBJ whole genome shotgun (WGS) entry which is preliminary data.</text>
</comment>
<evidence type="ECO:0000313" key="5">
    <source>
        <dbReference type="EMBL" id="KAA9340292.1"/>
    </source>
</evidence>
<protein>
    <recommendedName>
        <fullName evidence="2">Putative cysteine ligase BshC</fullName>
        <ecNumber evidence="2">6.-.-.-</ecNumber>
    </recommendedName>
</protein>
<dbReference type="InterPro" id="IPR055399">
    <property type="entry name" value="CC_BshC"/>
</dbReference>
<dbReference type="EC" id="6.-.-.-" evidence="2"/>
<feature type="domain" description="Bacillithiol biosynthesis BshC C-terminal coiled-coil" evidence="4">
    <location>
        <begin position="363"/>
        <end position="517"/>
    </location>
</feature>
<organism evidence="5 6">
    <name type="scientific">Adhaeribacter soli</name>
    <dbReference type="NCBI Taxonomy" id="2607655"/>
    <lineage>
        <taxon>Bacteria</taxon>
        <taxon>Pseudomonadati</taxon>
        <taxon>Bacteroidota</taxon>
        <taxon>Cytophagia</taxon>
        <taxon>Cytophagales</taxon>
        <taxon>Hymenobacteraceae</taxon>
        <taxon>Adhaeribacter</taxon>
    </lineage>
</organism>
<dbReference type="GO" id="GO:0016874">
    <property type="term" value="F:ligase activity"/>
    <property type="evidence" value="ECO:0007669"/>
    <property type="project" value="UniProtKB-UniRule"/>
</dbReference>
<dbReference type="Pfam" id="PF24850">
    <property type="entry name" value="CC_BshC"/>
    <property type="match status" value="1"/>
</dbReference>
<evidence type="ECO:0000256" key="1">
    <source>
        <dbReference type="ARBA" id="ARBA00022598"/>
    </source>
</evidence>
<dbReference type="InterPro" id="IPR011199">
    <property type="entry name" value="Bacillithiol_biosynth_BshC"/>
</dbReference>
<comment type="similarity">
    <text evidence="2">Belongs to the BshC family.</text>
</comment>
<dbReference type="PIRSF" id="PIRSF012535">
    <property type="entry name" value="UCP012535"/>
    <property type="match status" value="1"/>
</dbReference>
<feature type="domain" description="Bacillithiol biosynthesis BshC N-terminal Rossmann-like" evidence="3">
    <location>
        <begin position="1"/>
        <end position="361"/>
    </location>
</feature>
<dbReference type="HAMAP" id="MF_01867">
    <property type="entry name" value="BshC"/>
    <property type="match status" value="1"/>
</dbReference>
<proteinExistence type="inferred from homology"/>
<evidence type="ECO:0000259" key="4">
    <source>
        <dbReference type="Pfam" id="PF24850"/>
    </source>
</evidence>
<dbReference type="RefSeq" id="WP_150903363.1">
    <property type="nucleotide sequence ID" value="NZ_VTWT01000003.1"/>
</dbReference>
<dbReference type="AlphaFoldDB" id="A0A5N1J6G5"/>
<sequence length="520" mass="59942">MKISYLPYAATNAFSRLVVDYTSQEPHLKSFLNRFPTLEAFEAQIKEKQDFPQTQRETLVNVLEKQYVKLEKSPALELNLALLRQEKTFTVTTGHQLNLFTGPLYFVYKIVSTIKTCRLLKEAYPEYEFVPVYWMASEDHDFAEINHFNVFGKRYEWQTEQKGAVGRFSLEGLETLLAELPEKFPVFESAYRESATLSEATRKIVNALFGEYGLVALDADEPELKKVLVPVIQKELTEELSFQLMNRTNETLAAYYKPQVTAREINLFYLENGLRERIVAEDGKFKVLNTDLVFSVEEMQKLAQEHPEKFSPNVVLRPLYEEMLLPNLAYIGGGAEVAYWLQLKKVFEYYQVPFPILMLRNSALYLNKTNAARMHKLGLPPEEMFLDLNTLKKQVSEHLNLPEVSLEQQQQQLGEIFKEVEKLAVSIEPTLEKLVAAEAQKVQNALSALEKRISKALENKHETVFKQLATLKEKLFPEGSLQERSDNVLSIYANNPDFIANLMQAFDPFNNQFTILEEEA</sequence>
<keyword evidence="2" id="KW-0175">Coiled coil</keyword>
<evidence type="ECO:0000259" key="3">
    <source>
        <dbReference type="Pfam" id="PF10079"/>
    </source>
</evidence>
<name>A0A5N1J6G5_9BACT</name>
<dbReference type="Pfam" id="PF10079">
    <property type="entry name" value="Rossmann-like_BshC"/>
    <property type="match status" value="1"/>
</dbReference>
<dbReference type="NCBIfam" id="TIGR03998">
    <property type="entry name" value="thiol_BshC"/>
    <property type="match status" value="1"/>
</dbReference>
<dbReference type="EMBL" id="VTWT01000003">
    <property type="protein sequence ID" value="KAA9340292.1"/>
    <property type="molecule type" value="Genomic_DNA"/>
</dbReference>
<reference evidence="5 6" key="1">
    <citation type="submission" date="2019-09" db="EMBL/GenBank/DDBJ databases">
        <title>Genome sequence of Adhaeribacter sp. M2.</title>
        <authorList>
            <person name="Srinivasan S."/>
        </authorList>
    </citation>
    <scope>NUCLEOTIDE SEQUENCE [LARGE SCALE GENOMIC DNA]</scope>
    <source>
        <strain evidence="5 6">M2</strain>
    </source>
</reference>
<dbReference type="InterPro" id="IPR055398">
    <property type="entry name" value="Rossmann-like_BshC"/>
</dbReference>